<dbReference type="Pfam" id="PF06223">
    <property type="entry name" value="Phage_tail_T"/>
    <property type="match status" value="1"/>
</dbReference>
<organism evidence="2 3">
    <name type="scientific">Tardibacter chloracetimidivorans</name>
    <dbReference type="NCBI Taxonomy" id="1921510"/>
    <lineage>
        <taxon>Bacteria</taxon>
        <taxon>Pseudomonadati</taxon>
        <taxon>Pseudomonadota</taxon>
        <taxon>Alphaproteobacteria</taxon>
        <taxon>Sphingomonadales</taxon>
        <taxon>Sphingomonadaceae</taxon>
        <taxon>Tardibacter</taxon>
    </lineage>
</organism>
<dbReference type="EMBL" id="CP018221">
    <property type="protein sequence ID" value="API58860.1"/>
    <property type="molecule type" value="Genomic_DNA"/>
</dbReference>
<evidence type="ECO:0000313" key="2">
    <source>
        <dbReference type="EMBL" id="API58860.1"/>
    </source>
</evidence>
<reference evidence="3" key="1">
    <citation type="submission" date="2016-11" db="EMBL/GenBank/DDBJ databases">
        <title>Complete Genome Sequence of alachlor-degrading Sphingomonas sp. strain JJ-A5.</title>
        <authorList>
            <person name="Lee H."/>
            <person name="Ka J.-O."/>
        </authorList>
    </citation>
    <scope>NUCLEOTIDE SEQUENCE [LARGE SCALE GENOMIC DNA]</scope>
    <source>
        <strain evidence="3">JJ-A5</strain>
    </source>
</reference>
<sequence length="90" mass="10009">MTLAQLEASLSHAELVRWMAYDAVEPIGQRRIDDGFRLLAALIYSANRGKDSPELGPEDFLKTYEPPVEQDPMAEAAALAAFLDRMVEKS</sequence>
<protein>
    <recommendedName>
        <fullName evidence="1">Minor tail T domain-containing protein</fullName>
    </recommendedName>
</protein>
<name>A0A1L3ZTD9_9SPHN</name>
<proteinExistence type="predicted"/>
<gene>
    <name evidence="2" type="ORF">BSL82_05665</name>
</gene>
<evidence type="ECO:0000313" key="3">
    <source>
        <dbReference type="Proteomes" id="UP000182063"/>
    </source>
</evidence>
<dbReference type="Proteomes" id="UP000182063">
    <property type="component" value="Chromosome"/>
</dbReference>
<dbReference type="STRING" id="1921510.BSL82_05665"/>
<keyword evidence="3" id="KW-1185">Reference proteome</keyword>
<dbReference type="OrthoDB" id="8903788at2"/>
<evidence type="ECO:0000259" key="1">
    <source>
        <dbReference type="Pfam" id="PF06223"/>
    </source>
</evidence>
<dbReference type="InterPro" id="IPR009350">
    <property type="entry name" value="Phage_tail_T"/>
</dbReference>
<dbReference type="AlphaFoldDB" id="A0A1L3ZTD9"/>
<accession>A0A1L3ZTD9</accession>
<feature type="domain" description="Minor tail T" evidence="1">
    <location>
        <begin position="11"/>
        <end position="81"/>
    </location>
</feature>
<dbReference type="KEGG" id="sphj:BSL82_05665"/>
<dbReference type="RefSeq" id="WP_072596413.1">
    <property type="nucleotide sequence ID" value="NZ_CP018221.1"/>
</dbReference>